<dbReference type="Pfam" id="PF05623">
    <property type="entry name" value="DUF789"/>
    <property type="match status" value="1"/>
</dbReference>
<organism evidence="1 2">
    <name type="scientific">Solanum bulbocastanum</name>
    <name type="common">Wild potato</name>
    <dbReference type="NCBI Taxonomy" id="147425"/>
    <lineage>
        <taxon>Eukaryota</taxon>
        <taxon>Viridiplantae</taxon>
        <taxon>Streptophyta</taxon>
        <taxon>Embryophyta</taxon>
        <taxon>Tracheophyta</taxon>
        <taxon>Spermatophyta</taxon>
        <taxon>Magnoliopsida</taxon>
        <taxon>eudicotyledons</taxon>
        <taxon>Gunneridae</taxon>
        <taxon>Pentapetalae</taxon>
        <taxon>asterids</taxon>
        <taxon>lamiids</taxon>
        <taxon>Solanales</taxon>
        <taxon>Solanaceae</taxon>
        <taxon>Solanoideae</taxon>
        <taxon>Solaneae</taxon>
        <taxon>Solanum</taxon>
    </lineage>
</organism>
<sequence length="116" mass="13523">MKGITKNVSASFLTYHTLSSTFQDVSEEKPDGESGIRLSPFGLASYKMQNDEWQNTHTEKDYEKLCDLQNAADSWLTQLSYSHHDFNLFTHILTLSMEVTHYELIHSLRHHSCYFF</sequence>
<dbReference type="InterPro" id="IPR008507">
    <property type="entry name" value="DUF789"/>
</dbReference>
<name>A0AAN8UCS5_SOLBU</name>
<dbReference type="AlphaFoldDB" id="A0AAN8UCS5"/>
<reference evidence="1 2" key="1">
    <citation type="submission" date="2024-02" db="EMBL/GenBank/DDBJ databases">
        <title>de novo genome assembly of Solanum bulbocastanum strain 11H21.</title>
        <authorList>
            <person name="Hosaka A.J."/>
        </authorList>
    </citation>
    <scope>NUCLEOTIDE SEQUENCE [LARGE SCALE GENOMIC DNA]</scope>
    <source>
        <tissue evidence="1">Young leaves</tissue>
    </source>
</reference>
<keyword evidence="2" id="KW-1185">Reference proteome</keyword>
<dbReference type="EMBL" id="JBANQN010000001">
    <property type="protein sequence ID" value="KAK6802992.1"/>
    <property type="molecule type" value="Genomic_DNA"/>
</dbReference>
<dbReference type="PANTHER" id="PTHR31343">
    <property type="entry name" value="T15D22.8"/>
    <property type="match status" value="1"/>
</dbReference>
<evidence type="ECO:0000313" key="1">
    <source>
        <dbReference type="EMBL" id="KAK6802992.1"/>
    </source>
</evidence>
<dbReference type="Proteomes" id="UP001371456">
    <property type="component" value="Unassembled WGS sequence"/>
</dbReference>
<proteinExistence type="predicted"/>
<accession>A0AAN8UCS5</accession>
<gene>
    <name evidence="1" type="ORF">RDI58_000776</name>
</gene>
<protein>
    <submittedName>
        <fullName evidence="1">Uncharacterized protein</fullName>
    </submittedName>
</protein>
<comment type="caution">
    <text evidence="1">The sequence shown here is derived from an EMBL/GenBank/DDBJ whole genome shotgun (WGS) entry which is preliminary data.</text>
</comment>
<evidence type="ECO:0000313" key="2">
    <source>
        <dbReference type="Proteomes" id="UP001371456"/>
    </source>
</evidence>
<dbReference type="PANTHER" id="PTHR31343:SF29">
    <property type="entry name" value="DUF789 DOMAIN-CONTAINING PROTEIN"/>
    <property type="match status" value="1"/>
</dbReference>